<sequence length="90" mass="10020">MSPEWFREARAVRMEKLGRLPSPQVVAVNHGDMRERVLCMKTIPITSPSLPAYSVIAVRSKESLLGMDSLSEHHGVFMGAGGWLFALPRK</sequence>
<dbReference type="AlphaFoldDB" id="A0A8X6YJL5"/>
<accession>A0A8X6YJL5</accession>
<proteinExistence type="predicted"/>
<evidence type="ECO:0000313" key="1">
    <source>
        <dbReference type="EMBL" id="GFY70784.1"/>
    </source>
</evidence>
<evidence type="ECO:0000313" key="2">
    <source>
        <dbReference type="Proteomes" id="UP000886998"/>
    </source>
</evidence>
<keyword evidence="2" id="KW-1185">Reference proteome</keyword>
<protein>
    <submittedName>
        <fullName evidence="1">Uncharacterized protein</fullName>
    </submittedName>
</protein>
<dbReference type="Proteomes" id="UP000886998">
    <property type="component" value="Unassembled WGS sequence"/>
</dbReference>
<name>A0A8X6YJL5_9ARAC</name>
<dbReference type="OrthoDB" id="10584464at2759"/>
<reference evidence="1" key="1">
    <citation type="submission" date="2020-08" db="EMBL/GenBank/DDBJ databases">
        <title>Multicomponent nature underlies the extraordinary mechanical properties of spider dragline silk.</title>
        <authorList>
            <person name="Kono N."/>
            <person name="Nakamura H."/>
            <person name="Mori M."/>
            <person name="Yoshida Y."/>
            <person name="Ohtoshi R."/>
            <person name="Malay A.D."/>
            <person name="Moran D.A.P."/>
            <person name="Tomita M."/>
            <person name="Numata K."/>
            <person name="Arakawa K."/>
        </authorList>
    </citation>
    <scope>NUCLEOTIDE SEQUENCE</scope>
</reference>
<organism evidence="1 2">
    <name type="scientific">Trichonephila inaurata madagascariensis</name>
    <dbReference type="NCBI Taxonomy" id="2747483"/>
    <lineage>
        <taxon>Eukaryota</taxon>
        <taxon>Metazoa</taxon>
        <taxon>Ecdysozoa</taxon>
        <taxon>Arthropoda</taxon>
        <taxon>Chelicerata</taxon>
        <taxon>Arachnida</taxon>
        <taxon>Araneae</taxon>
        <taxon>Araneomorphae</taxon>
        <taxon>Entelegynae</taxon>
        <taxon>Araneoidea</taxon>
        <taxon>Nephilidae</taxon>
        <taxon>Trichonephila</taxon>
        <taxon>Trichonephila inaurata</taxon>
    </lineage>
</organism>
<comment type="caution">
    <text evidence="1">The sequence shown here is derived from an EMBL/GenBank/DDBJ whole genome shotgun (WGS) entry which is preliminary data.</text>
</comment>
<dbReference type="EMBL" id="BMAV01018404">
    <property type="protein sequence ID" value="GFY70784.1"/>
    <property type="molecule type" value="Genomic_DNA"/>
</dbReference>
<gene>
    <name evidence="1" type="ORF">TNIN_271461</name>
</gene>